<keyword evidence="1" id="KW-1133">Transmembrane helix</keyword>
<feature type="transmembrane region" description="Helical" evidence="1">
    <location>
        <begin position="58"/>
        <end position="79"/>
    </location>
</feature>
<dbReference type="InterPro" id="IPR009495">
    <property type="entry name" value="NrsF"/>
</dbReference>
<feature type="transmembrane region" description="Helical" evidence="1">
    <location>
        <begin position="159"/>
        <end position="179"/>
    </location>
</feature>
<reference evidence="2 3" key="1">
    <citation type="submission" date="2023-07" db="EMBL/GenBank/DDBJ databases">
        <authorList>
            <person name="Kim M.K."/>
        </authorList>
    </citation>
    <scope>NUCLEOTIDE SEQUENCE [LARGE SCALE GENOMIC DNA]</scope>
    <source>
        <strain evidence="2 3">KR1UV-12</strain>
    </source>
</reference>
<keyword evidence="1" id="KW-0472">Membrane</keyword>
<feature type="transmembrane region" description="Helical" evidence="1">
    <location>
        <begin position="91"/>
        <end position="111"/>
    </location>
</feature>
<keyword evidence="3" id="KW-1185">Reference proteome</keyword>
<name>A0ABT9EIU9_9SPHN</name>
<feature type="transmembrane region" description="Helical" evidence="1">
    <location>
        <begin position="126"/>
        <end position="147"/>
    </location>
</feature>
<feature type="transmembrane region" description="Helical" evidence="1">
    <location>
        <begin position="26"/>
        <end position="46"/>
    </location>
</feature>
<evidence type="ECO:0000256" key="1">
    <source>
        <dbReference type="SAM" id="Phobius"/>
    </source>
</evidence>
<organism evidence="2 3">
    <name type="scientific">Sphingomonas aurea</name>
    <dbReference type="NCBI Taxonomy" id="3063994"/>
    <lineage>
        <taxon>Bacteria</taxon>
        <taxon>Pseudomonadati</taxon>
        <taxon>Pseudomonadota</taxon>
        <taxon>Alphaproteobacteria</taxon>
        <taxon>Sphingomonadales</taxon>
        <taxon>Sphingomonadaceae</taxon>
        <taxon>Sphingomonas</taxon>
    </lineage>
</organism>
<dbReference type="Pfam" id="PF06532">
    <property type="entry name" value="NrsF"/>
    <property type="match status" value="1"/>
</dbReference>
<sequence length="213" mass="23038">MTTDDLVIRLARDAGPVRRGAVGRRLGLGIAAGAVVSAMLLILWLGPRDDLGTAVQRASYWIKWGYTLSLSAAALALTVQLARPDSDRLRGLWLTAIPVVLLAVVGLLELANTPRSDWMAMWLGRTWMACPWLVLLFAIPIFGGLLWSFRRLAPTRLRAAGAAAGFTAGAFAASVYCLHCPEVSAIFVLTWYSLGILLATLLGSVLGPRLLRW</sequence>
<protein>
    <submittedName>
        <fullName evidence="2">DUF1109 domain-containing protein</fullName>
    </submittedName>
</protein>
<dbReference type="Proteomes" id="UP001230685">
    <property type="component" value="Unassembled WGS sequence"/>
</dbReference>
<comment type="caution">
    <text evidence="2">The sequence shown here is derived from an EMBL/GenBank/DDBJ whole genome shotgun (WGS) entry which is preliminary data.</text>
</comment>
<evidence type="ECO:0000313" key="3">
    <source>
        <dbReference type="Proteomes" id="UP001230685"/>
    </source>
</evidence>
<accession>A0ABT9EIU9</accession>
<proteinExistence type="predicted"/>
<gene>
    <name evidence="2" type="ORF">Q5H91_06420</name>
</gene>
<evidence type="ECO:0000313" key="2">
    <source>
        <dbReference type="EMBL" id="MDP1026839.1"/>
    </source>
</evidence>
<feature type="transmembrane region" description="Helical" evidence="1">
    <location>
        <begin position="185"/>
        <end position="207"/>
    </location>
</feature>
<keyword evidence="1" id="KW-0812">Transmembrane</keyword>
<dbReference type="RefSeq" id="WP_305172471.1">
    <property type="nucleotide sequence ID" value="NZ_JAUUDS010000002.1"/>
</dbReference>
<dbReference type="EMBL" id="JAUUDS010000002">
    <property type="protein sequence ID" value="MDP1026839.1"/>
    <property type="molecule type" value="Genomic_DNA"/>
</dbReference>